<sequence length="82" mass="9507">MQKRVSHPFTLHIQARPWMRGRFHWAIWRRGVIAHEPTMTYETFEEARLAGKGALDQMIKLWLREAAPSEATPPHLYGPAAT</sequence>
<dbReference type="RefSeq" id="WP_109888268.1">
    <property type="nucleotide sequence ID" value="NZ_CP029550.1"/>
</dbReference>
<dbReference type="KEGG" id="mets:DK389_06610"/>
<evidence type="ECO:0000313" key="2">
    <source>
        <dbReference type="Proteomes" id="UP000245926"/>
    </source>
</evidence>
<name>A0A2U8W3N3_9HYPH</name>
<protein>
    <submittedName>
        <fullName evidence="1">Uncharacterized protein</fullName>
    </submittedName>
</protein>
<evidence type="ECO:0000313" key="1">
    <source>
        <dbReference type="EMBL" id="AWN40268.1"/>
    </source>
</evidence>
<reference evidence="2" key="1">
    <citation type="submission" date="2018-05" db="EMBL/GenBank/DDBJ databases">
        <title>Complete Genome Sequence of Methylobacterium sp. 17SD2-17.</title>
        <authorList>
            <person name="Srinivasan S."/>
        </authorList>
    </citation>
    <scope>NUCLEOTIDE SEQUENCE [LARGE SCALE GENOMIC DNA]</scope>
    <source>
        <strain evidence="2">17SD2-17</strain>
    </source>
</reference>
<organism evidence="1 2">
    <name type="scientific">Methylobacterium durans</name>
    <dbReference type="NCBI Taxonomy" id="2202825"/>
    <lineage>
        <taxon>Bacteria</taxon>
        <taxon>Pseudomonadati</taxon>
        <taxon>Pseudomonadota</taxon>
        <taxon>Alphaproteobacteria</taxon>
        <taxon>Hyphomicrobiales</taxon>
        <taxon>Methylobacteriaceae</taxon>
        <taxon>Methylobacterium</taxon>
    </lineage>
</organism>
<proteinExistence type="predicted"/>
<keyword evidence="2" id="KW-1185">Reference proteome</keyword>
<accession>A0A2U8W3N3</accession>
<dbReference type="Proteomes" id="UP000245926">
    <property type="component" value="Chromosome"/>
</dbReference>
<dbReference type="EMBL" id="CP029550">
    <property type="protein sequence ID" value="AWN40268.1"/>
    <property type="molecule type" value="Genomic_DNA"/>
</dbReference>
<gene>
    <name evidence="1" type="ORF">DK389_06610</name>
</gene>
<dbReference type="AlphaFoldDB" id="A0A2U8W3N3"/>